<comment type="subunit">
    <text evidence="10">Heterotrimer of RecB, RecC and RecD. All subunits contribute to DNA-binding.</text>
</comment>
<dbReference type="AlphaFoldDB" id="A0A2U8FIA2"/>
<reference evidence="13" key="1">
    <citation type="submission" date="2018-05" db="EMBL/GenBank/DDBJ databases">
        <title>Complete genome sequence of Actinobacillus porcitonsillarum reference strain 9953L55 (CCUG 46996).</title>
        <authorList>
            <person name="Dona V."/>
            <person name="Perreten V."/>
        </authorList>
    </citation>
    <scope>NUCLEOTIDE SEQUENCE [LARGE SCALE GENOMIC DNA]</scope>
    <source>
        <strain evidence="13">9953L55</strain>
    </source>
</reference>
<keyword evidence="1 10" id="KW-0540">Nuclease</keyword>
<dbReference type="HAMAP" id="MF_01486">
    <property type="entry name" value="RecC"/>
    <property type="match status" value="1"/>
</dbReference>
<comment type="similarity">
    <text evidence="10">Belongs to the RecC family.</text>
</comment>
<dbReference type="InterPro" id="IPR041500">
    <property type="entry name" value="RecC_C"/>
</dbReference>
<dbReference type="PANTHER" id="PTHR30591:SF1">
    <property type="entry name" value="RECBCD ENZYME SUBUNIT RECC"/>
    <property type="match status" value="1"/>
</dbReference>
<proteinExistence type="inferred from homology"/>
<dbReference type="Pfam" id="PF04257">
    <property type="entry name" value="Exonuc_V_gamma"/>
    <property type="match status" value="1"/>
</dbReference>
<comment type="function">
    <text evidence="10">A helicase/nuclease that prepares dsDNA breaks (DSB) for recombinational DNA repair. Binds to DSBs and unwinds DNA via a highly rapid and processive ATP-dependent bidirectional helicase activity. Unwinds dsDNA until it encounters a Chi (crossover hotspot instigator) sequence from the 3' direction. Cuts ssDNA a few nucleotides 3' to the Chi site. The properties and activities of the enzyme are changed at Chi. The Chi-altered holoenzyme produces a long 3'-ssDNA overhang and facilitates RecA-binding to the ssDNA for homologous DNA recombination and repair. Holoenzyme degrades any linearized DNA that is unable to undergo homologous recombination. In the holoenzyme this subunit recognizes the wild-type Chi sequence, and when added to isolated RecB increases its ATP-dependent helicase processivity.</text>
</comment>
<dbReference type="GO" id="GO:0003678">
    <property type="term" value="F:DNA helicase activity"/>
    <property type="evidence" value="ECO:0007669"/>
    <property type="project" value="UniProtKB-UniRule"/>
</dbReference>
<keyword evidence="5 10" id="KW-0347">Helicase</keyword>
<feature type="domain" description="RecC C-terminal" evidence="11">
    <location>
        <begin position="801"/>
        <end position="1003"/>
    </location>
</feature>
<dbReference type="NCBIfam" id="TIGR01450">
    <property type="entry name" value="recC"/>
    <property type="match status" value="1"/>
</dbReference>
<dbReference type="RefSeq" id="WP_108923324.1">
    <property type="nucleotide sequence ID" value="NZ_CP029206.1"/>
</dbReference>
<dbReference type="PANTHER" id="PTHR30591">
    <property type="entry name" value="RECBCD ENZYME SUBUNIT RECC"/>
    <property type="match status" value="1"/>
</dbReference>
<dbReference type="Gene3D" id="3.40.50.10930">
    <property type="match status" value="1"/>
</dbReference>
<organism evidence="12 13">
    <name type="scientific">Actinobacillus porcitonsillarum</name>
    <dbReference type="NCBI Taxonomy" id="189834"/>
    <lineage>
        <taxon>Bacteria</taxon>
        <taxon>Pseudomonadati</taxon>
        <taxon>Pseudomonadota</taxon>
        <taxon>Gammaproteobacteria</taxon>
        <taxon>Pasteurellales</taxon>
        <taxon>Pasteurellaceae</taxon>
        <taxon>Actinobacillus</taxon>
    </lineage>
</organism>
<dbReference type="GO" id="GO:0009338">
    <property type="term" value="C:exodeoxyribonuclease V complex"/>
    <property type="evidence" value="ECO:0007669"/>
    <property type="project" value="InterPro"/>
</dbReference>
<evidence type="ECO:0000313" key="13">
    <source>
        <dbReference type="Proteomes" id="UP000244920"/>
    </source>
</evidence>
<keyword evidence="13" id="KW-1185">Reference proteome</keyword>
<dbReference type="Proteomes" id="UP000244920">
    <property type="component" value="Chromosome"/>
</dbReference>
<dbReference type="PIRSF" id="PIRSF000980">
    <property type="entry name" value="RecC"/>
    <property type="match status" value="1"/>
</dbReference>
<dbReference type="GO" id="GO:0003677">
    <property type="term" value="F:DNA binding"/>
    <property type="evidence" value="ECO:0007669"/>
    <property type="project" value="UniProtKB-UniRule"/>
</dbReference>
<keyword evidence="7 10" id="KW-0067">ATP-binding</keyword>
<evidence type="ECO:0000259" key="11">
    <source>
        <dbReference type="Pfam" id="PF17946"/>
    </source>
</evidence>
<keyword evidence="9 10" id="KW-0234">DNA repair</keyword>
<keyword evidence="6 10" id="KW-0269">Exonuclease</keyword>
<evidence type="ECO:0000256" key="5">
    <source>
        <dbReference type="ARBA" id="ARBA00022806"/>
    </source>
</evidence>
<evidence type="ECO:0000256" key="4">
    <source>
        <dbReference type="ARBA" id="ARBA00022801"/>
    </source>
</evidence>
<evidence type="ECO:0000256" key="1">
    <source>
        <dbReference type="ARBA" id="ARBA00022722"/>
    </source>
</evidence>
<dbReference type="SUPFAM" id="SSF52980">
    <property type="entry name" value="Restriction endonuclease-like"/>
    <property type="match status" value="1"/>
</dbReference>
<name>A0A2U8FIA2_9PAST</name>
<evidence type="ECO:0000256" key="3">
    <source>
        <dbReference type="ARBA" id="ARBA00022763"/>
    </source>
</evidence>
<evidence type="ECO:0000256" key="2">
    <source>
        <dbReference type="ARBA" id="ARBA00022741"/>
    </source>
</evidence>
<dbReference type="InterPro" id="IPR011335">
    <property type="entry name" value="Restrct_endonuc-II-like"/>
</dbReference>
<protein>
    <recommendedName>
        <fullName evidence="10">RecBCD enzyme subunit RecC</fullName>
    </recommendedName>
    <alternativeName>
        <fullName evidence="10">Exonuclease V subunit RecC</fullName>
        <shortName evidence="10">ExoV subunit RecC</shortName>
    </alternativeName>
    <alternativeName>
        <fullName evidence="10">Helicase/nuclease RecBCD subunit RecC</fullName>
    </alternativeName>
</protein>
<dbReference type="GO" id="GO:0005524">
    <property type="term" value="F:ATP binding"/>
    <property type="evidence" value="ECO:0007669"/>
    <property type="project" value="UniProtKB-UniRule"/>
</dbReference>
<gene>
    <name evidence="10 12" type="primary">recC</name>
    <name evidence="12" type="ORF">DDU33_04120</name>
</gene>
<dbReference type="InterPro" id="IPR006697">
    <property type="entry name" value="RecC"/>
</dbReference>
<evidence type="ECO:0000313" key="12">
    <source>
        <dbReference type="EMBL" id="AWI50721.1"/>
    </source>
</evidence>
<comment type="miscellaneous">
    <text evidence="10">In the RecBCD complex, RecB has a slow 3'-5' helicase, an exonuclease activity and loads RecA onto ssDNA, RecD has a fast 5'-3' helicase activity, while RecC stimulates the ATPase and processivity of the RecB helicase and contributes to recognition of the Chi site.</text>
</comment>
<dbReference type="GO" id="GO:0008854">
    <property type="term" value="F:exodeoxyribonuclease V activity"/>
    <property type="evidence" value="ECO:0007669"/>
    <property type="project" value="InterPro"/>
</dbReference>
<keyword evidence="2 10" id="KW-0547">Nucleotide-binding</keyword>
<evidence type="ECO:0000256" key="8">
    <source>
        <dbReference type="ARBA" id="ARBA00023125"/>
    </source>
</evidence>
<dbReference type="KEGG" id="apor:DDU33_04120"/>
<keyword evidence="3 10" id="KW-0227">DNA damage</keyword>
<dbReference type="InterPro" id="IPR013986">
    <property type="entry name" value="DExx_box_DNA_helicase_dom_sf"/>
</dbReference>
<accession>A0A2U8FIA2</accession>
<dbReference type="SUPFAM" id="SSF52540">
    <property type="entry name" value="P-loop containing nucleoside triphosphate hydrolases"/>
    <property type="match status" value="2"/>
</dbReference>
<evidence type="ECO:0000256" key="10">
    <source>
        <dbReference type="HAMAP-Rule" id="MF_01486"/>
    </source>
</evidence>
<keyword evidence="8 10" id="KW-0238">DNA-binding</keyword>
<dbReference type="Gene3D" id="1.10.10.990">
    <property type="match status" value="1"/>
</dbReference>
<keyword evidence="4 10" id="KW-0378">Hydrolase</keyword>
<dbReference type="Gene3D" id="1.10.10.160">
    <property type="match status" value="1"/>
</dbReference>
<dbReference type="EMBL" id="CP029206">
    <property type="protein sequence ID" value="AWI50721.1"/>
    <property type="molecule type" value="Genomic_DNA"/>
</dbReference>
<dbReference type="Gene3D" id="3.40.50.300">
    <property type="entry name" value="P-loop containing nucleotide triphosphate hydrolases"/>
    <property type="match status" value="2"/>
</dbReference>
<sequence length="1085" mass="126837">MFTVYYSNQLTALAEMLIHHQKVNSNEDPFQSETILVQSVGMAQWLQMQIAESMGVAGNYEFPFPTSFLWQQYRLLFPHLPKENIFERGVMTWRLMRIIPSVLERLEFQGLRAYLTHDKEQDSLKLYQLATKIADLFDQYLVYRPHWLVYWENGQWQEVVREIQSQPFSTNLQTGIQENVHWQSLLWNMLIEDTRKDYDELLFTTSHRAYLQQKFFDKLEDLTEEEYKKLPKRIFVFGISSLPTTQFATLLKLSEYCDVHLFFLNPSQMYWGDSIENVALEKIALKQQLSETEIQQLLAQQGNQLLSMWGKQGRDFFDQLAEYSPEPIELFFENDQESNLSRLKQAILNNDNPSYLELENDNSIQIHNCHSAMREVEVLQNQLLHLFEQNPHLSPKDIIVMAADIEQYAPYINAVFSRYGREDARYIPFTISDQKISQVDPVISSFLVMLKLRDSTFSAEALLDLLEVEAIGQQFGFNREDLTCLRHWIKESGIRSTLTIEQENGWQNYNSWENGLDRLLLGSCLKEENGIWQNTIAFNESYGLSAERVGKLAEFIEKLTAWSVLSLESHPISTWKQALEDLVKAVYQENDASNDALFLIQQELEALEALVLQAKFDEPVAFEVIERALQDRLNSQSHVMHFMTGKVNFCTLLPMRAIPFKVVCLLGMNEADFPRQPVINSFDLMQYHPRKGDRARREDDRYLFLEALLSAEEVFYISYVGKSLVKDEEREPSVLVSQFVDYLAKYYSLSLEQEHPMNAFSERNFKSGYVSYHKEWLEFAQQAVESHDFFAKSLPENSELPKEIELDELIAFIQSPTKQFFTRNLGIYFREEDDEIEDTEHFSLSKLDEYQLTAQLLTTSSEMTSPFFEKETLKGNIPVLNFGKLTQTELTNRIQDMRVELAEYLKGESDILPFSLQCAQVEIVGNLPNLFGQELVLWRVGKLRDKDTIKLWIYFLILTLLEKTFALKMYTLEGDKLTCFTFKTIEVSQAKEILEIYVKAFLKNKSTLTIAVTQDLENYFKKMPQENIEEYCYQSLVKLSEGLNDEASYLKRILTQSSLIDYQAVHQNTLDWFALMQESKRRKEE</sequence>
<evidence type="ECO:0000256" key="7">
    <source>
        <dbReference type="ARBA" id="ARBA00022840"/>
    </source>
</evidence>
<dbReference type="GO" id="GO:0000724">
    <property type="term" value="P:double-strand break repair via homologous recombination"/>
    <property type="evidence" value="ECO:0007669"/>
    <property type="project" value="UniProtKB-UniRule"/>
</dbReference>
<evidence type="ECO:0000256" key="6">
    <source>
        <dbReference type="ARBA" id="ARBA00022839"/>
    </source>
</evidence>
<evidence type="ECO:0000256" key="9">
    <source>
        <dbReference type="ARBA" id="ARBA00023204"/>
    </source>
</evidence>
<dbReference type="InterPro" id="IPR027417">
    <property type="entry name" value="P-loop_NTPase"/>
</dbReference>
<dbReference type="Pfam" id="PF17946">
    <property type="entry name" value="RecC_C"/>
    <property type="match status" value="1"/>
</dbReference>